<gene>
    <name evidence="3" type="ORF">ESB13_12300</name>
</gene>
<evidence type="ECO:0000313" key="3">
    <source>
        <dbReference type="EMBL" id="RXK82903.1"/>
    </source>
</evidence>
<feature type="chain" id="PRO_5020180192" description="BZIP transcription factor" evidence="2">
    <location>
        <begin position="24"/>
        <end position="413"/>
    </location>
</feature>
<name>A0A4Q1D4Z8_9BACT</name>
<keyword evidence="1" id="KW-0175">Coiled coil</keyword>
<keyword evidence="4" id="KW-1185">Reference proteome</keyword>
<dbReference type="EMBL" id="SDHZ01000002">
    <property type="protein sequence ID" value="RXK82903.1"/>
    <property type="molecule type" value="Genomic_DNA"/>
</dbReference>
<sequence>MKKKARLYCFLLILILHSTSVFSQNTFPTSGNVGIGTNSPLAKLHVANGELLLQNTEGTAAYPILWLKNITGDRRLRFDYNSMLAEGDHMYIGSRNGYNIIINNESAGNVGIGTASPFAKLQADLIGTNSGYVGGFTTDQNGIFIGSTSSNPSDILLRVNYGLTGRQNGSGGNTAFSVQGNGNVGIGTASPGYKLTVAGDAYTSGQLITEMNSPEGGAVTLINNSKTGQGANCWKLYNMTGTYGDALCFWKYHANGTNGGPQLQLFDNGTSHFNGDLTLSGNQVNYGNMSIGTTASQKNLSVNGNITTRKIKVTQIGWPDYVFDSSYQLPSLSHVETFIKENKHLPEVPSAAEVKKEGLDLGENQAILLKKIEELTLYIIGQNKQISQQNKKIESMEKQIAALQANHPGTDNH</sequence>
<feature type="signal peptide" evidence="2">
    <location>
        <begin position="1"/>
        <end position="23"/>
    </location>
</feature>
<dbReference type="AlphaFoldDB" id="A0A4Q1D4Z8"/>
<protein>
    <recommendedName>
        <fullName evidence="5">BZIP transcription factor</fullName>
    </recommendedName>
</protein>
<keyword evidence="2" id="KW-0732">Signal</keyword>
<dbReference type="RefSeq" id="WP_129003687.1">
    <property type="nucleotide sequence ID" value="NZ_SDHZ01000002.1"/>
</dbReference>
<organism evidence="3 4">
    <name type="scientific">Filimonas effusa</name>
    <dbReference type="NCBI Taxonomy" id="2508721"/>
    <lineage>
        <taxon>Bacteria</taxon>
        <taxon>Pseudomonadati</taxon>
        <taxon>Bacteroidota</taxon>
        <taxon>Chitinophagia</taxon>
        <taxon>Chitinophagales</taxon>
        <taxon>Chitinophagaceae</taxon>
        <taxon>Filimonas</taxon>
    </lineage>
</organism>
<accession>A0A4Q1D4Z8</accession>
<proteinExistence type="predicted"/>
<evidence type="ECO:0000256" key="2">
    <source>
        <dbReference type="SAM" id="SignalP"/>
    </source>
</evidence>
<feature type="coiled-coil region" evidence="1">
    <location>
        <begin position="379"/>
        <end position="406"/>
    </location>
</feature>
<evidence type="ECO:0000256" key="1">
    <source>
        <dbReference type="SAM" id="Coils"/>
    </source>
</evidence>
<evidence type="ECO:0000313" key="4">
    <source>
        <dbReference type="Proteomes" id="UP000290545"/>
    </source>
</evidence>
<comment type="caution">
    <text evidence="3">The sequence shown here is derived from an EMBL/GenBank/DDBJ whole genome shotgun (WGS) entry which is preliminary data.</text>
</comment>
<dbReference type="Proteomes" id="UP000290545">
    <property type="component" value="Unassembled WGS sequence"/>
</dbReference>
<dbReference type="OrthoDB" id="655527at2"/>
<evidence type="ECO:0008006" key="5">
    <source>
        <dbReference type="Google" id="ProtNLM"/>
    </source>
</evidence>
<reference evidence="3 4" key="1">
    <citation type="submission" date="2019-01" db="EMBL/GenBank/DDBJ databases">
        <title>Filimonas sp. strain TTM-71.</title>
        <authorList>
            <person name="Chen W.-M."/>
        </authorList>
    </citation>
    <scope>NUCLEOTIDE SEQUENCE [LARGE SCALE GENOMIC DNA]</scope>
    <source>
        <strain evidence="3 4">TTM-71</strain>
    </source>
</reference>